<protein>
    <submittedName>
        <fullName evidence="2">Uncharacterized protein</fullName>
    </submittedName>
</protein>
<organism evidence="2 3">
    <name type="scientific">Mycena metata</name>
    <dbReference type="NCBI Taxonomy" id="1033252"/>
    <lineage>
        <taxon>Eukaryota</taxon>
        <taxon>Fungi</taxon>
        <taxon>Dikarya</taxon>
        <taxon>Basidiomycota</taxon>
        <taxon>Agaricomycotina</taxon>
        <taxon>Agaricomycetes</taxon>
        <taxon>Agaricomycetidae</taxon>
        <taxon>Agaricales</taxon>
        <taxon>Marasmiineae</taxon>
        <taxon>Mycenaceae</taxon>
        <taxon>Mycena</taxon>
    </lineage>
</organism>
<evidence type="ECO:0000313" key="3">
    <source>
        <dbReference type="Proteomes" id="UP001215598"/>
    </source>
</evidence>
<keyword evidence="1" id="KW-0812">Transmembrane</keyword>
<dbReference type="EMBL" id="JARKIB010000306">
    <property type="protein sequence ID" value="KAJ7715524.1"/>
    <property type="molecule type" value="Genomic_DNA"/>
</dbReference>
<sequence>MLPAHPGHIHLFDSLAFGHGIVVNVSMSAVLIVDMITNILLFFDRVFVSLSCRNQGLLVGFAFRAPLIAREQLGHGGQFPLFRITLTRLFYSAPSRSVYNNSNPSGVFVPSCIEAPRAQKDYRYTCLWANGDVRDYRACTYCSYVVSVLHPCL</sequence>
<keyword evidence="3" id="KW-1185">Reference proteome</keyword>
<keyword evidence="1" id="KW-1133">Transmembrane helix</keyword>
<comment type="caution">
    <text evidence="2">The sequence shown here is derived from an EMBL/GenBank/DDBJ whole genome shotgun (WGS) entry which is preliminary data.</text>
</comment>
<evidence type="ECO:0000256" key="1">
    <source>
        <dbReference type="SAM" id="Phobius"/>
    </source>
</evidence>
<proteinExistence type="predicted"/>
<dbReference type="Proteomes" id="UP001215598">
    <property type="component" value="Unassembled WGS sequence"/>
</dbReference>
<name>A0AAD7H986_9AGAR</name>
<dbReference type="AlphaFoldDB" id="A0AAD7H986"/>
<gene>
    <name evidence="2" type="ORF">B0H16DRAFT_497871</name>
</gene>
<feature type="transmembrane region" description="Helical" evidence="1">
    <location>
        <begin position="20"/>
        <end position="43"/>
    </location>
</feature>
<keyword evidence="1" id="KW-0472">Membrane</keyword>
<accession>A0AAD7H986</accession>
<evidence type="ECO:0000313" key="2">
    <source>
        <dbReference type="EMBL" id="KAJ7715524.1"/>
    </source>
</evidence>
<reference evidence="2" key="1">
    <citation type="submission" date="2023-03" db="EMBL/GenBank/DDBJ databases">
        <title>Massive genome expansion in bonnet fungi (Mycena s.s.) driven by repeated elements and novel gene families across ecological guilds.</title>
        <authorList>
            <consortium name="Lawrence Berkeley National Laboratory"/>
            <person name="Harder C.B."/>
            <person name="Miyauchi S."/>
            <person name="Viragh M."/>
            <person name="Kuo A."/>
            <person name="Thoen E."/>
            <person name="Andreopoulos B."/>
            <person name="Lu D."/>
            <person name="Skrede I."/>
            <person name="Drula E."/>
            <person name="Henrissat B."/>
            <person name="Morin E."/>
            <person name="Kohler A."/>
            <person name="Barry K."/>
            <person name="LaButti K."/>
            <person name="Morin E."/>
            <person name="Salamov A."/>
            <person name="Lipzen A."/>
            <person name="Mereny Z."/>
            <person name="Hegedus B."/>
            <person name="Baldrian P."/>
            <person name="Stursova M."/>
            <person name="Weitz H."/>
            <person name="Taylor A."/>
            <person name="Grigoriev I.V."/>
            <person name="Nagy L.G."/>
            <person name="Martin F."/>
            <person name="Kauserud H."/>
        </authorList>
    </citation>
    <scope>NUCLEOTIDE SEQUENCE</scope>
    <source>
        <strain evidence="2">CBHHK182m</strain>
    </source>
</reference>